<feature type="region of interest" description="Disordered" evidence="5">
    <location>
        <begin position="1"/>
        <end position="50"/>
    </location>
</feature>
<reference evidence="7 9" key="2">
    <citation type="journal article" date="2013" name="Nature">
        <title>Insights into bilaterian evolution from three spiralian genomes.</title>
        <authorList>
            <person name="Simakov O."/>
            <person name="Marletaz F."/>
            <person name="Cho S.J."/>
            <person name="Edsinger-Gonzales E."/>
            <person name="Havlak P."/>
            <person name="Hellsten U."/>
            <person name="Kuo D.H."/>
            <person name="Larsson T."/>
            <person name="Lv J."/>
            <person name="Arendt D."/>
            <person name="Savage R."/>
            <person name="Osoegawa K."/>
            <person name="de Jong P."/>
            <person name="Grimwood J."/>
            <person name="Chapman J.A."/>
            <person name="Shapiro H."/>
            <person name="Aerts A."/>
            <person name="Otillar R.P."/>
            <person name="Terry A.Y."/>
            <person name="Boore J.L."/>
            <person name="Grigoriev I.V."/>
            <person name="Lindberg D.R."/>
            <person name="Seaver E.C."/>
            <person name="Weisblat D.A."/>
            <person name="Putnam N.H."/>
            <person name="Rokhsar D.S."/>
        </authorList>
    </citation>
    <scope>NUCLEOTIDE SEQUENCE</scope>
    <source>
        <strain evidence="7 9">I ESC-2004</strain>
    </source>
</reference>
<feature type="compositionally biased region" description="Low complexity" evidence="5">
    <location>
        <begin position="287"/>
        <end position="298"/>
    </location>
</feature>
<evidence type="ECO:0000313" key="7">
    <source>
        <dbReference type="EMBL" id="ELU06594.1"/>
    </source>
</evidence>
<organism evidence="7">
    <name type="scientific">Capitella teleta</name>
    <name type="common">Polychaete worm</name>
    <dbReference type="NCBI Taxonomy" id="283909"/>
    <lineage>
        <taxon>Eukaryota</taxon>
        <taxon>Metazoa</taxon>
        <taxon>Spiralia</taxon>
        <taxon>Lophotrochozoa</taxon>
        <taxon>Annelida</taxon>
        <taxon>Polychaeta</taxon>
        <taxon>Sedentaria</taxon>
        <taxon>Scolecida</taxon>
        <taxon>Capitellidae</taxon>
        <taxon>Capitella</taxon>
    </lineage>
</organism>
<proteinExistence type="predicted"/>
<dbReference type="HOGENOM" id="CLU_498988_0_0_1"/>
<dbReference type="GO" id="GO:0005886">
    <property type="term" value="C:plasma membrane"/>
    <property type="evidence" value="ECO:0007669"/>
    <property type="project" value="TreeGrafter"/>
</dbReference>
<comment type="subcellular location">
    <subcellularLocation>
        <location evidence="1">Membrane</location>
        <topology evidence="1">Single-pass membrane protein</topology>
    </subcellularLocation>
</comment>
<keyword evidence="4" id="KW-0472">Membrane</keyword>
<dbReference type="Gene3D" id="2.30.29.30">
    <property type="entry name" value="Pleckstrin-homology domain (PH domain)/Phosphotyrosine-binding domain (PTB)"/>
    <property type="match status" value="1"/>
</dbReference>
<evidence type="ECO:0000256" key="3">
    <source>
        <dbReference type="ARBA" id="ARBA00022989"/>
    </source>
</evidence>
<dbReference type="GO" id="GO:0015485">
    <property type="term" value="F:cholesterol binding"/>
    <property type="evidence" value="ECO:0007669"/>
    <property type="project" value="TreeGrafter"/>
</dbReference>
<gene>
    <name evidence="7" type="ORF">CAPTEDRAFT_227616</name>
</gene>
<dbReference type="OrthoDB" id="2162691at2759"/>
<dbReference type="SMART" id="SM00568">
    <property type="entry name" value="GRAM"/>
    <property type="match status" value="1"/>
</dbReference>
<keyword evidence="3" id="KW-1133">Transmembrane helix</keyword>
<evidence type="ECO:0000256" key="2">
    <source>
        <dbReference type="ARBA" id="ARBA00022692"/>
    </source>
</evidence>
<feature type="domain" description="GRAM" evidence="6">
    <location>
        <begin position="326"/>
        <end position="393"/>
    </location>
</feature>
<sequence>MMHRNKIRSSIGAVTESEERPEITEKAEHRPPSSSSANSSSSTSCQLENSTNSLNNGLTLNITGPGDCPAPLDAMLNHSKEELSTSDRHERFDIIPLSVKCLVLHYSLAICLENLVHQRFLRCTISDVLPSCGGPSALPPRFGAGGGGLPKRNHSDGVLCMSQYSPPDHKVHRWLEAARRNSDPTPPHVASAPFLCEGLHSGHNSKSEGTDSVGSSYHSDSGELTGSIGNVHSSNDLQTAKEILSQESFAYSTASSSPKESSKSASNGISSDTSSRSIPPGEADKISFSSVGKNSKNSSSDKKKRSSNWYNQAGLVLSPTYKSRCEDFKKVFKGISHDERLIVDYSCALHKDILIQGRLYVTQNWICFYANIFRWETVLTIRCKDIATMTKEKTARVIPNAIQICTKDEKYNFSSLNHRDKCYLMLFRVWQNALCDQQMTPQELWQWVHHSYGDELGLHSSDEDYTQPTLEDEVNFQAVLLQDEEKLINTSNGPESVPTMQVTKYSKDDERVDFIDAPIPPSYNENDIVTVFDIGCLQPKEFHGCL</sequence>
<accession>R7UJ77</accession>
<evidence type="ECO:0000256" key="1">
    <source>
        <dbReference type="ARBA" id="ARBA00004167"/>
    </source>
</evidence>
<dbReference type="FunFam" id="2.30.29.30:FF:000008">
    <property type="entry name" value="GRAM domain containing 1B"/>
    <property type="match status" value="1"/>
</dbReference>
<dbReference type="Proteomes" id="UP000014760">
    <property type="component" value="Unassembled WGS sequence"/>
</dbReference>
<feature type="compositionally biased region" description="Low complexity" evidence="5">
    <location>
        <begin position="252"/>
        <end position="266"/>
    </location>
</feature>
<dbReference type="Pfam" id="PF02893">
    <property type="entry name" value="GRAM"/>
    <property type="match status" value="1"/>
</dbReference>
<dbReference type="CDD" id="cd13220">
    <property type="entry name" value="PH-GRAM_GRAMDC"/>
    <property type="match status" value="1"/>
</dbReference>
<feature type="region of interest" description="Disordered" evidence="5">
    <location>
        <begin position="251"/>
        <end position="305"/>
    </location>
</feature>
<dbReference type="PANTHER" id="PTHR23319">
    <property type="entry name" value="GRAM DOMAIN CONTAINING 1B, ISOFORM E"/>
    <property type="match status" value="1"/>
</dbReference>
<evidence type="ECO:0000313" key="8">
    <source>
        <dbReference type="EnsemblMetazoa" id="CapteP227616"/>
    </source>
</evidence>
<evidence type="ECO:0000313" key="9">
    <source>
        <dbReference type="Proteomes" id="UP000014760"/>
    </source>
</evidence>
<dbReference type="GO" id="GO:0120020">
    <property type="term" value="F:cholesterol transfer activity"/>
    <property type="evidence" value="ECO:0007669"/>
    <property type="project" value="TreeGrafter"/>
</dbReference>
<feature type="region of interest" description="Disordered" evidence="5">
    <location>
        <begin position="200"/>
        <end position="233"/>
    </location>
</feature>
<feature type="compositionally biased region" description="Low complexity" evidence="5">
    <location>
        <begin position="33"/>
        <end position="50"/>
    </location>
</feature>
<dbReference type="EnsemblMetazoa" id="CapteT227616">
    <property type="protein sequence ID" value="CapteP227616"/>
    <property type="gene ID" value="CapteG227616"/>
</dbReference>
<reference evidence="8" key="3">
    <citation type="submission" date="2015-06" db="UniProtKB">
        <authorList>
            <consortium name="EnsemblMetazoa"/>
        </authorList>
    </citation>
    <scope>IDENTIFICATION</scope>
</reference>
<keyword evidence="2" id="KW-0812">Transmembrane</keyword>
<dbReference type="EMBL" id="AMQN01007364">
    <property type="status" value="NOT_ANNOTATED_CDS"/>
    <property type="molecule type" value="Genomic_DNA"/>
</dbReference>
<dbReference type="InterPro" id="IPR051482">
    <property type="entry name" value="Cholesterol_transport"/>
</dbReference>
<feature type="compositionally biased region" description="Polar residues" evidence="5">
    <location>
        <begin position="267"/>
        <end position="277"/>
    </location>
</feature>
<dbReference type="STRING" id="283909.R7UJ77"/>
<keyword evidence="9" id="KW-1185">Reference proteome</keyword>
<name>R7UJ77_CAPTE</name>
<reference evidence="9" key="1">
    <citation type="submission" date="2012-12" db="EMBL/GenBank/DDBJ databases">
        <authorList>
            <person name="Hellsten U."/>
            <person name="Grimwood J."/>
            <person name="Chapman J.A."/>
            <person name="Shapiro H."/>
            <person name="Aerts A."/>
            <person name="Otillar R.P."/>
            <person name="Terry A.Y."/>
            <person name="Boore J.L."/>
            <person name="Simakov O."/>
            <person name="Marletaz F."/>
            <person name="Cho S.-J."/>
            <person name="Edsinger-Gonzales E."/>
            <person name="Havlak P."/>
            <person name="Kuo D.-H."/>
            <person name="Larsson T."/>
            <person name="Lv J."/>
            <person name="Arendt D."/>
            <person name="Savage R."/>
            <person name="Osoegawa K."/>
            <person name="de Jong P."/>
            <person name="Lindberg D.R."/>
            <person name="Seaver E.C."/>
            <person name="Weisblat D.A."/>
            <person name="Putnam N.H."/>
            <person name="Grigoriev I.V."/>
            <person name="Rokhsar D.S."/>
        </authorList>
    </citation>
    <scope>NUCLEOTIDE SEQUENCE</scope>
    <source>
        <strain evidence="9">I ESC-2004</strain>
    </source>
</reference>
<dbReference type="GO" id="GO:0140268">
    <property type="term" value="C:endoplasmic reticulum-plasma membrane contact site"/>
    <property type="evidence" value="ECO:0007669"/>
    <property type="project" value="TreeGrafter"/>
</dbReference>
<evidence type="ECO:0000256" key="4">
    <source>
        <dbReference type="ARBA" id="ARBA00023136"/>
    </source>
</evidence>
<feature type="compositionally biased region" description="Polar residues" evidence="5">
    <location>
        <begin position="210"/>
        <end position="233"/>
    </location>
</feature>
<dbReference type="InterPro" id="IPR004182">
    <property type="entry name" value="GRAM"/>
</dbReference>
<dbReference type="GO" id="GO:0032366">
    <property type="term" value="P:intracellular sterol transport"/>
    <property type="evidence" value="ECO:0007669"/>
    <property type="project" value="TreeGrafter"/>
</dbReference>
<feature type="compositionally biased region" description="Basic and acidic residues" evidence="5">
    <location>
        <begin position="17"/>
        <end position="31"/>
    </location>
</feature>
<dbReference type="GO" id="GO:0005789">
    <property type="term" value="C:endoplasmic reticulum membrane"/>
    <property type="evidence" value="ECO:0007669"/>
    <property type="project" value="TreeGrafter"/>
</dbReference>
<evidence type="ECO:0000256" key="5">
    <source>
        <dbReference type="SAM" id="MobiDB-lite"/>
    </source>
</evidence>
<evidence type="ECO:0000259" key="6">
    <source>
        <dbReference type="SMART" id="SM00568"/>
    </source>
</evidence>
<protein>
    <recommendedName>
        <fullName evidence="6">GRAM domain-containing protein</fullName>
    </recommendedName>
</protein>
<dbReference type="AlphaFoldDB" id="R7UJ77"/>
<dbReference type="InterPro" id="IPR011993">
    <property type="entry name" value="PH-like_dom_sf"/>
</dbReference>
<dbReference type="PANTHER" id="PTHR23319:SF4">
    <property type="entry name" value="GRAM DOMAIN CONTAINING 1B, ISOFORM E"/>
    <property type="match status" value="1"/>
</dbReference>
<dbReference type="EMBL" id="KB300512">
    <property type="protein sequence ID" value="ELU06594.1"/>
    <property type="molecule type" value="Genomic_DNA"/>
</dbReference>